<feature type="transmembrane region" description="Helical" evidence="1">
    <location>
        <begin position="124"/>
        <end position="144"/>
    </location>
</feature>
<evidence type="ECO:0000256" key="1">
    <source>
        <dbReference type="SAM" id="Phobius"/>
    </source>
</evidence>
<dbReference type="AlphaFoldDB" id="A0A4P6KVV9"/>
<evidence type="ECO:0000313" key="3">
    <source>
        <dbReference type="Proteomes" id="UP000290637"/>
    </source>
</evidence>
<reference evidence="2 3" key="1">
    <citation type="submission" date="2019-02" db="EMBL/GenBank/DDBJ databases">
        <title>Draft Genome Sequences of Six Type Strains of the Genus Massilia.</title>
        <authorList>
            <person name="Miess H."/>
            <person name="Frediansyhah A."/>
            <person name="Gross H."/>
        </authorList>
    </citation>
    <scope>NUCLEOTIDE SEQUENCE [LARGE SCALE GENOMIC DNA]</scope>
    <source>
        <strain evidence="2 3">DSM 17473</strain>
    </source>
</reference>
<evidence type="ECO:0000313" key="2">
    <source>
        <dbReference type="EMBL" id="QBE62582.1"/>
    </source>
</evidence>
<feature type="transmembrane region" description="Helical" evidence="1">
    <location>
        <begin position="164"/>
        <end position="186"/>
    </location>
</feature>
<feature type="transmembrane region" description="Helical" evidence="1">
    <location>
        <begin position="217"/>
        <end position="238"/>
    </location>
</feature>
<dbReference type="KEGG" id="plue:EWM63_06030"/>
<keyword evidence="1" id="KW-0812">Transmembrane</keyword>
<name>A0A4P6KVV9_9BURK</name>
<accession>A0A4P6KVV9</accession>
<feature type="transmembrane region" description="Helical" evidence="1">
    <location>
        <begin position="244"/>
        <end position="266"/>
    </location>
</feature>
<dbReference type="Proteomes" id="UP000290637">
    <property type="component" value="Chromosome"/>
</dbReference>
<dbReference type="RefSeq" id="WP_130185717.1">
    <property type="nucleotide sequence ID" value="NZ_CP035913.1"/>
</dbReference>
<feature type="transmembrane region" description="Helical" evidence="1">
    <location>
        <begin position="80"/>
        <end position="103"/>
    </location>
</feature>
<sequence length="283" mass="29947">MRRLLDAARAALQWRLLLLWLALLLLPAVLASLPVWTLLARELDHSVHVAALARALDMVALADLGAAFERERDTMAATGLGALLVTLLLSPLLTGAAVTAARAPQPPRLRELLAGAGEQYPRMARMLAWAVVPLGAAALLGSWLADAARQHADRAITYADTLPWQLAAATAAVVVVVLANVTVDAGRAMLAIDRRRTGAVRAWGAGLRLLAQRPGGVLLAWLVPTVAGLTLAALLGWCRLHVPAIGPVGTLGALLLAQLVVLVLAWMRVTRLFALVALAQKQE</sequence>
<gene>
    <name evidence="2" type="ORF">EWM63_06030</name>
</gene>
<dbReference type="OrthoDB" id="8703329at2"/>
<protein>
    <submittedName>
        <fullName evidence="2">Uncharacterized protein</fullName>
    </submittedName>
</protein>
<organism evidence="2 3">
    <name type="scientific">Pseudoduganella lutea</name>
    <dbReference type="NCBI Taxonomy" id="321985"/>
    <lineage>
        <taxon>Bacteria</taxon>
        <taxon>Pseudomonadati</taxon>
        <taxon>Pseudomonadota</taxon>
        <taxon>Betaproteobacteria</taxon>
        <taxon>Burkholderiales</taxon>
        <taxon>Oxalobacteraceae</taxon>
        <taxon>Telluria group</taxon>
        <taxon>Pseudoduganella</taxon>
    </lineage>
</organism>
<proteinExistence type="predicted"/>
<dbReference type="EMBL" id="CP035913">
    <property type="protein sequence ID" value="QBE62582.1"/>
    <property type="molecule type" value="Genomic_DNA"/>
</dbReference>
<keyword evidence="3" id="KW-1185">Reference proteome</keyword>
<keyword evidence="1" id="KW-1133">Transmembrane helix</keyword>
<keyword evidence="1" id="KW-0472">Membrane</keyword>